<feature type="transmembrane region" description="Helical" evidence="6">
    <location>
        <begin position="225"/>
        <end position="244"/>
    </location>
</feature>
<feature type="transmembrane region" description="Helical" evidence="6">
    <location>
        <begin position="45"/>
        <end position="66"/>
    </location>
</feature>
<accession>A0A496PKV8</accession>
<keyword evidence="6" id="KW-0592">Phosphate transport</keyword>
<sequence length="511" mass="52045">MDPLLLVVIVIALALFFDFTNGFHDTANAMATPIATGAIKPKTAVALAAVLNLVGAFLSTEVAKTVSHGIINEGDGSGSVAITPSIILAGLMGAVVWNLLTWLLGLPSSSSHALFGGLIGAAIVGAGFGAVNYGTLVDKVLLPALAAPLIAGFAAYLATKLAYWITKRPSGSASPRRGGFRVGQIFSSSLVALAHGTNDAQKTMGIITLVLISAGHQSKGSGPEFWVVAACAVAIALGTYTGGWRIIRTMGTGLTDVKPAQGFAAEVSTASAILASSHMGFALSTTQVASGSVIGSGLGRKGAGVRWRTAGKIATGWLFTLPASAAVGAIAAALTHLGLPGLIVLIVLGLTAITGIFVLSQRQSVTHDNAMADVEASSAAVHIPSKKERRAAGRQAREAASQARKARKAADEAAKQAKEAKHQAATELRDARRRLDRDDAATRSLRTPSAATPADTLDAAADAGSGVSEPSDVERAADSRAVEPSNAGGSRTAPAAPEGQHRPESNPTQER</sequence>
<evidence type="ECO:0000313" key="9">
    <source>
        <dbReference type="Proteomes" id="UP000273119"/>
    </source>
</evidence>
<dbReference type="Proteomes" id="UP000273119">
    <property type="component" value="Unassembled WGS sequence"/>
</dbReference>
<evidence type="ECO:0000313" key="8">
    <source>
        <dbReference type="EMBL" id="RKW71035.1"/>
    </source>
</evidence>
<keyword evidence="5 6" id="KW-0472">Membrane</keyword>
<feature type="transmembrane region" description="Helical" evidence="6">
    <location>
        <begin position="112"/>
        <end position="133"/>
    </location>
</feature>
<feature type="region of interest" description="Disordered" evidence="7">
    <location>
        <begin position="399"/>
        <end position="511"/>
    </location>
</feature>
<protein>
    <recommendedName>
        <fullName evidence="6">Phosphate transporter</fullName>
    </recommendedName>
</protein>
<dbReference type="GO" id="GO:0005315">
    <property type="term" value="F:phosphate transmembrane transporter activity"/>
    <property type="evidence" value="ECO:0007669"/>
    <property type="project" value="InterPro"/>
</dbReference>
<dbReference type="GO" id="GO:0035435">
    <property type="term" value="P:phosphate ion transmembrane transport"/>
    <property type="evidence" value="ECO:0007669"/>
    <property type="project" value="TreeGrafter"/>
</dbReference>
<comment type="subcellular location">
    <subcellularLocation>
        <location evidence="1 6">Membrane</location>
        <topology evidence="1 6">Multi-pass membrane protein</topology>
    </subcellularLocation>
</comment>
<dbReference type="PANTHER" id="PTHR11101">
    <property type="entry name" value="PHOSPHATE TRANSPORTER"/>
    <property type="match status" value="1"/>
</dbReference>
<evidence type="ECO:0000256" key="1">
    <source>
        <dbReference type="ARBA" id="ARBA00004141"/>
    </source>
</evidence>
<keyword evidence="3 6" id="KW-0812">Transmembrane</keyword>
<dbReference type="PANTHER" id="PTHR11101:SF54">
    <property type="entry name" value="LOW-AFFINITY INORGANIC PHOSPHATE TRANSPORTER-RELATED"/>
    <property type="match status" value="1"/>
</dbReference>
<evidence type="ECO:0000256" key="6">
    <source>
        <dbReference type="RuleBase" id="RU363058"/>
    </source>
</evidence>
<dbReference type="AlphaFoldDB" id="A0A496PKV8"/>
<gene>
    <name evidence="8" type="ORF">DWQ67_04345</name>
</gene>
<feature type="transmembrane region" description="Helical" evidence="6">
    <location>
        <begin position="140"/>
        <end position="165"/>
    </location>
</feature>
<organism evidence="8 9">
    <name type="scientific">Galactobacter caseinivorans</name>
    <dbReference type="NCBI Taxonomy" id="2676123"/>
    <lineage>
        <taxon>Bacteria</taxon>
        <taxon>Bacillati</taxon>
        <taxon>Actinomycetota</taxon>
        <taxon>Actinomycetes</taxon>
        <taxon>Micrococcales</taxon>
        <taxon>Micrococcaceae</taxon>
        <taxon>Galactobacter</taxon>
    </lineage>
</organism>
<feature type="transmembrane region" description="Helical" evidence="6">
    <location>
        <begin position="341"/>
        <end position="359"/>
    </location>
</feature>
<evidence type="ECO:0000256" key="7">
    <source>
        <dbReference type="SAM" id="MobiDB-lite"/>
    </source>
</evidence>
<keyword evidence="9" id="KW-1185">Reference proteome</keyword>
<name>A0A496PKV8_9MICC</name>
<dbReference type="InterPro" id="IPR001204">
    <property type="entry name" value="Phos_transporter"/>
</dbReference>
<dbReference type="Pfam" id="PF01384">
    <property type="entry name" value="PHO4"/>
    <property type="match status" value="1"/>
</dbReference>
<evidence type="ECO:0000256" key="5">
    <source>
        <dbReference type="ARBA" id="ARBA00023136"/>
    </source>
</evidence>
<dbReference type="GO" id="GO:0016020">
    <property type="term" value="C:membrane"/>
    <property type="evidence" value="ECO:0007669"/>
    <property type="project" value="UniProtKB-SubCell"/>
</dbReference>
<feature type="transmembrane region" description="Helical" evidence="6">
    <location>
        <begin position="78"/>
        <end position="100"/>
    </location>
</feature>
<feature type="compositionally biased region" description="Basic and acidic residues" evidence="7">
    <location>
        <begin position="408"/>
        <end position="441"/>
    </location>
</feature>
<comment type="similarity">
    <text evidence="6">Belongs to the inorganic phosphate transporter (PiT) (TC 2.A.20) family.</text>
</comment>
<keyword evidence="2 6" id="KW-0813">Transport</keyword>
<feature type="compositionally biased region" description="Basic and acidic residues" evidence="7">
    <location>
        <begin position="472"/>
        <end position="481"/>
    </location>
</feature>
<feature type="compositionally biased region" description="Low complexity" evidence="7">
    <location>
        <begin position="442"/>
        <end position="466"/>
    </location>
</feature>
<proteinExistence type="inferred from homology"/>
<keyword evidence="4 6" id="KW-1133">Transmembrane helix</keyword>
<evidence type="ECO:0000256" key="2">
    <source>
        <dbReference type="ARBA" id="ARBA00022448"/>
    </source>
</evidence>
<comment type="caution">
    <text evidence="8">The sequence shown here is derived from an EMBL/GenBank/DDBJ whole genome shotgun (WGS) entry which is preliminary data.</text>
</comment>
<dbReference type="EMBL" id="QQXL01000002">
    <property type="protein sequence ID" value="RKW71035.1"/>
    <property type="molecule type" value="Genomic_DNA"/>
</dbReference>
<feature type="compositionally biased region" description="Basic and acidic residues" evidence="7">
    <location>
        <begin position="499"/>
        <end position="511"/>
    </location>
</feature>
<evidence type="ECO:0000256" key="3">
    <source>
        <dbReference type="ARBA" id="ARBA00022692"/>
    </source>
</evidence>
<evidence type="ECO:0000256" key="4">
    <source>
        <dbReference type="ARBA" id="ARBA00022989"/>
    </source>
</evidence>
<reference evidence="8 9" key="1">
    <citation type="submission" date="2018-07" db="EMBL/GenBank/DDBJ databases">
        <title>Arthrobacter sp. nov., isolated from raw cow's milk with high bacterial count.</title>
        <authorList>
            <person name="Hahne J."/>
            <person name="Isele D."/>
            <person name="Lipski A."/>
        </authorList>
    </citation>
    <scope>NUCLEOTIDE SEQUENCE [LARGE SCALE GENOMIC DNA]</scope>
    <source>
        <strain evidence="8 9">JZ R-183</strain>
    </source>
</reference>
<feature type="transmembrane region" description="Helical" evidence="6">
    <location>
        <begin position="316"/>
        <end position="335"/>
    </location>
</feature>